<keyword evidence="1" id="KW-0472">Membrane</keyword>
<name>A0ABM7QMW8_9GAMM</name>
<evidence type="ECO:0000256" key="1">
    <source>
        <dbReference type="SAM" id="Phobius"/>
    </source>
</evidence>
<keyword evidence="1" id="KW-1133">Transmembrane helix</keyword>
<reference evidence="2 3" key="1">
    <citation type="submission" date="2021-04" db="EMBL/GenBank/DDBJ databases">
        <title>Complete genome sequencing of Allochromatium tepidum strain NZ.</title>
        <authorList>
            <person name="Tsukatani Y."/>
            <person name="Mori H."/>
        </authorList>
    </citation>
    <scope>NUCLEOTIDE SEQUENCE [LARGE SCALE GENOMIC DNA]</scope>
    <source>
        <strain evidence="2 3">NZ</strain>
    </source>
</reference>
<gene>
    <name evidence="2" type="ORF">Atep_19220</name>
</gene>
<sequence length="131" mass="14605">MSMTTGLAARQRGLGFSSLITIIALAAFFGTILLKVGPLYMSFWTVRSIIEDMAESYDPSKDGGSTRAILTSIEKRLDVNGVEHVKGSDFEIERTGERRFKVILNYEQRVHLFFNIDAVVAFSHQVEVGSE</sequence>
<dbReference type="Proteomes" id="UP000680679">
    <property type="component" value="Chromosome"/>
</dbReference>
<feature type="transmembrane region" description="Helical" evidence="1">
    <location>
        <begin position="12"/>
        <end position="34"/>
    </location>
</feature>
<dbReference type="InterPro" id="IPR032314">
    <property type="entry name" value="DUF4845"/>
</dbReference>
<evidence type="ECO:0000313" key="2">
    <source>
        <dbReference type="EMBL" id="BCU07245.1"/>
    </source>
</evidence>
<accession>A0ABM7QMW8</accession>
<organism evidence="2 3">
    <name type="scientific">Allochromatium tepidum</name>
    <dbReference type="NCBI Taxonomy" id="553982"/>
    <lineage>
        <taxon>Bacteria</taxon>
        <taxon>Pseudomonadati</taxon>
        <taxon>Pseudomonadota</taxon>
        <taxon>Gammaproteobacteria</taxon>
        <taxon>Chromatiales</taxon>
        <taxon>Chromatiaceae</taxon>
        <taxon>Allochromatium</taxon>
    </lineage>
</organism>
<keyword evidence="3" id="KW-1185">Reference proteome</keyword>
<evidence type="ECO:0000313" key="3">
    <source>
        <dbReference type="Proteomes" id="UP000680679"/>
    </source>
</evidence>
<proteinExistence type="predicted"/>
<dbReference type="Pfam" id="PF16137">
    <property type="entry name" value="DUF4845"/>
    <property type="match status" value="1"/>
</dbReference>
<dbReference type="RefSeq" id="WP_213378373.1">
    <property type="nucleotide sequence ID" value="NZ_AP024563.1"/>
</dbReference>
<protein>
    <submittedName>
        <fullName evidence="2">DUF4845 domain-containing protein</fullName>
    </submittedName>
</protein>
<dbReference type="EMBL" id="AP024563">
    <property type="protein sequence ID" value="BCU07245.1"/>
    <property type="molecule type" value="Genomic_DNA"/>
</dbReference>
<keyword evidence="1" id="KW-0812">Transmembrane</keyword>